<dbReference type="GO" id="GO:0016787">
    <property type="term" value="F:hydrolase activity"/>
    <property type="evidence" value="ECO:0007669"/>
    <property type="project" value="UniProtKB-KW"/>
</dbReference>
<protein>
    <recommendedName>
        <fullName evidence="3">dihydrofolate reductase</fullName>
        <ecNumber evidence="3">1.5.1.3</ecNumber>
    </recommendedName>
</protein>
<dbReference type="CDD" id="cd00209">
    <property type="entry name" value="DHFR"/>
    <property type="match status" value="1"/>
</dbReference>
<evidence type="ECO:0000256" key="4">
    <source>
        <dbReference type="ARBA" id="ARBA00022563"/>
    </source>
</evidence>
<dbReference type="SUPFAM" id="SSF53597">
    <property type="entry name" value="Dihydrofolate reductase-like"/>
    <property type="match status" value="1"/>
</dbReference>
<keyword evidence="7" id="KW-0560">Oxidoreductase</keyword>
<keyword evidence="6" id="KW-0521">NADP</keyword>
<dbReference type="PROSITE" id="PS51330">
    <property type="entry name" value="DHFR_2"/>
    <property type="match status" value="1"/>
</dbReference>
<dbReference type="AlphaFoldDB" id="A0ABD4LLN7"/>
<evidence type="ECO:0000313" key="10">
    <source>
        <dbReference type="EMBL" id="MBK1611693.1"/>
    </source>
</evidence>
<evidence type="ECO:0000259" key="9">
    <source>
        <dbReference type="PROSITE" id="PS51330"/>
    </source>
</evidence>
<evidence type="ECO:0000256" key="6">
    <source>
        <dbReference type="ARBA" id="ARBA00022857"/>
    </source>
</evidence>
<keyword evidence="8" id="KW-0546">Nucleotide metabolism</keyword>
<evidence type="ECO:0000256" key="5">
    <source>
        <dbReference type="ARBA" id="ARBA00022801"/>
    </source>
</evidence>
<dbReference type="EC" id="1.5.1.3" evidence="3"/>
<evidence type="ECO:0000256" key="1">
    <source>
        <dbReference type="ARBA" id="ARBA00004903"/>
    </source>
</evidence>
<evidence type="ECO:0000256" key="8">
    <source>
        <dbReference type="ARBA" id="ARBA00023080"/>
    </source>
</evidence>
<evidence type="ECO:0000256" key="7">
    <source>
        <dbReference type="ARBA" id="ARBA00023002"/>
    </source>
</evidence>
<sequence>MITMIACVDKNMGIGKDNTLLVHLPKDLNHFRKTTLGQICVFGRKTYESLPTPLSGRVKVILSNRKGYKPIDKDSQIRSFEQIMELSKHKDIFICGGGNVYKQFMPYADELIISHMKEGFDADTFFPEIDESTWEDYDSEKVVDKVDFEIVKYRRKSNNPERGKSMTITTADIKEKELKELVMEYGETAVLGAIMPWKVRGFEVVEHKHRKNWSPHQDSYYKTAILVELEDGERVVRYIPDIQEPRRADSGACASDIYSPVCRVIEPDEQMLIWTDVKAYMQQGEVLIANVRSSQGEPRIQLANTQGWIDQTYYGNPKNDGNIGVYLRNEGSEPYHIERGDRIAQLMFIPFLVPDNDNPIHDKREGGFGSSGK</sequence>
<dbReference type="Gene3D" id="3.40.430.10">
    <property type="entry name" value="Dihydrofolate Reductase, subunit A"/>
    <property type="match status" value="1"/>
</dbReference>
<dbReference type="InterPro" id="IPR001796">
    <property type="entry name" value="DHFR_dom"/>
</dbReference>
<dbReference type="PRINTS" id="PR00070">
    <property type="entry name" value="DHFR"/>
</dbReference>
<dbReference type="PANTHER" id="PTHR48069">
    <property type="entry name" value="DIHYDROFOLATE REDUCTASE"/>
    <property type="match status" value="1"/>
</dbReference>
<keyword evidence="5" id="KW-0378">Hydrolase</keyword>
<dbReference type="EMBL" id="JAEFBZ010000007">
    <property type="protein sequence ID" value="MBK1611693.1"/>
    <property type="molecule type" value="Genomic_DNA"/>
</dbReference>
<evidence type="ECO:0000313" key="11">
    <source>
        <dbReference type="Proteomes" id="UP000613452"/>
    </source>
</evidence>
<dbReference type="GO" id="GO:0006730">
    <property type="term" value="P:one-carbon metabolic process"/>
    <property type="evidence" value="ECO:0007669"/>
    <property type="project" value="UniProtKB-KW"/>
</dbReference>
<evidence type="ECO:0000256" key="3">
    <source>
        <dbReference type="ARBA" id="ARBA00012856"/>
    </source>
</evidence>
<dbReference type="InterPro" id="IPR033704">
    <property type="entry name" value="dUTPase_trimeric"/>
</dbReference>
<proteinExistence type="inferred from homology"/>
<dbReference type="PANTHER" id="PTHR48069:SF3">
    <property type="entry name" value="DIHYDROFOLATE REDUCTASE"/>
    <property type="match status" value="1"/>
</dbReference>
<dbReference type="GO" id="GO:0004146">
    <property type="term" value="F:dihydrofolate reductase activity"/>
    <property type="evidence" value="ECO:0007669"/>
    <property type="project" value="UniProtKB-EC"/>
</dbReference>
<dbReference type="InterPro" id="IPR036157">
    <property type="entry name" value="dUTPase-like_sf"/>
</dbReference>
<comment type="similarity">
    <text evidence="2">Belongs to the dihydrofolate reductase family.</text>
</comment>
<dbReference type="Proteomes" id="UP000613452">
    <property type="component" value="Unassembled WGS sequence"/>
</dbReference>
<evidence type="ECO:0000256" key="2">
    <source>
        <dbReference type="ARBA" id="ARBA00009539"/>
    </source>
</evidence>
<dbReference type="GO" id="GO:0009117">
    <property type="term" value="P:nucleotide metabolic process"/>
    <property type="evidence" value="ECO:0007669"/>
    <property type="project" value="UniProtKB-KW"/>
</dbReference>
<organism evidence="10 11">
    <name type="scientific">Bacillus cereus</name>
    <dbReference type="NCBI Taxonomy" id="1396"/>
    <lineage>
        <taxon>Bacteria</taxon>
        <taxon>Bacillati</taxon>
        <taxon>Bacillota</taxon>
        <taxon>Bacilli</taxon>
        <taxon>Bacillales</taxon>
        <taxon>Bacillaceae</taxon>
        <taxon>Bacillus</taxon>
        <taxon>Bacillus cereus group</taxon>
    </lineage>
</organism>
<dbReference type="Pfam" id="PF00692">
    <property type="entry name" value="dUTPase"/>
    <property type="match status" value="1"/>
</dbReference>
<dbReference type="RefSeq" id="WP_200152534.1">
    <property type="nucleotide sequence ID" value="NZ_JAEFBZ010000007.1"/>
</dbReference>
<dbReference type="Gene3D" id="2.70.40.10">
    <property type="match status" value="1"/>
</dbReference>
<dbReference type="SUPFAM" id="SSF51283">
    <property type="entry name" value="dUTPase-like"/>
    <property type="match status" value="1"/>
</dbReference>
<gene>
    <name evidence="10" type="ORF">JCR31_28025</name>
</gene>
<comment type="caution">
    <text evidence="10">The sequence shown here is derived from an EMBL/GenBank/DDBJ whole genome shotgun (WGS) entry which is preliminary data.</text>
</comment>
<dbReference type="InterPro" id="IPR024072">
    <property type="entry name" value="DHFR-like_dom_sf"/>
</dbReference>
<name>A0ABD4LLN7_BACCE</name>
<reference evidence="10 11" key="1">
    <citation type="submission" date="2020-12" db="EMBL/GenBank/DDBJ databases">
        <title>Genome assembly for a thermostable protease producing Bacillus cereus MAKP1 strain isolated from chicken gut.</title>
        <authorList>
            <person name="Malaviya A."/>
        </authorList>
    </citation>
    <scope>NUCLEOTIDE SEQUENCE [LARGE SCALE GENOMIC DNA]</scope>
    <source>
        <strain evidence="10 11">MAKP1</strain>
    </source>
</reference>
<dbReference type="InterPro" id="IPR012259">
    <property type="entry name" value="DHFR"/>
</dbReference>
<feature type="domain" description="DHFR" evidence="9">
    <location>
        <begin position="1"/>
        <end position="155"/>
    </location>
</feature>
<dbReference type="CDD" id="cd07557">
    <property type="entry name" value="trimeric_dUTPase"/>
    <property type="match status" value="1"/>
</dbReference>
<accession>A0ABD4LLN7</accession>
<keyword evidence="4" id="KW-0554">One-carbon metabolism</keyword>
<dbReference type="Pfam" id="PF00186">
    <property type="entry name" value="DHFR_1"/>
    <property type="match status" value="1"/>
</dbReference>
<dbReference type="InterPro" id="IPR029054">
    <property type="entry name" value="dUTPase-like"/>
</dbReference>
<comment type="pathway">
    <text evidence="1">Cofactor biosynthesis; tetrahydrofolate biosynthesis; 5,6,7,8-tetrahydrofolate from 7,8-dihydrofolate: step 1/1.</text>
</comment>